<evidence type="ECO:0000256" key="2">
    <source>
        <dbReference type="ARBA" id="ARBA00022448"/>
    </source>
</evidence>
<evidence type="ECO:0000256" key="6">
    <source>
        <dbReference type="ARBA" id="ARBA00022840"/>
    </source>
</evidence>
<proteinExistence type="predicted"/>
<keyword evidence="8" id="KW-0406">Ion transport</keyword>
<name>A0AB38XR24_9ACTO</name>
<keyword evidence="5" id="KW-0547">Nucleotide-binding</keyword>
<dbReference type="AlphaFoldDB" id="A0AB38XR24"/>
<dbReference type="InterPro" id="IPR027417">
    <property type="entry name" value="P-loop_NTPase"/>
</dbReference>
<dbReference type="Pfam" id="PF00005">
    <property type="entry name" value="ABC_tran"/>
    <property type="match status" value="1"/>
</dbReference>
<dbReference type="RefSeq" id="WP_004805771.1">
    <property type="nucleotide sequence ID" value="NZ_CP116394.1"/>
</dbReference>
<dbReference type="GO" id="GO:0006826">
    <property type="term" value="P:iron ion transport"/>
    <property type="evidence" value="ECO:0007669"/>
    <property type="project" value="UniProtKB-KW"/>
</dbReference>
<organism evidence="11 12">
    <name type="scientific">Winkia neuii subsp. anitrata</name>
    <dbReference type="NCBI Taxonomy" id="29318"/>
    <lineage>
        <taxon>Bacteria</taxon>
        <taxon>Bacillati</taxon>
        <taxon>Actinomycetota</taxon>
        <taxon>Actinomycetes</taxon>
        <taxon>Actinomycetales</taxon>
        <taxon>Actinomycetaceae</taxon>
        <taxon>Winkia</taxon>
    </lineage>
</organism>
<evidence type="ECO:0000259" key="10">
    <source>
        <dbReference type="PROSITE" id="PS50893"/>
    </source>
</evidence>
<dbReference type="Proteomes" id="UP001211044">
    <property type="component" value="Chromosome"/>
</dbReference>
<keyword evidence="4" id="KW-0410">Iron transport</keyword>
<dbReference type="InterPro" id="IPR003593">
    <property type="entry name" value="AAA+_ATPase"/>
</dbReference>
<dbReference type="PANTHER" id="PTHR42771:SF3">
    <property type="entry name" value="PETROBACTIN IMPORT ATP-BINDING PROTEIN YCLP"/>
    <property type="match status" value="1"/>
</dbReference>
<evidence type="ECO:0000256" key="8">
    <source>
        <dbReference type="ARBA" id="ARBA00023065"/>
    </source>
</evidence>
<dbReference type="EMBL" id="CP116394">
    <property type="protein sequence ID" value="WCE46632.1"/>
    <property type="molecule type" value="Genomic_DNA"/>
</dbReference>
<evidence type="ECO:0000256" key="3">
    <source>
        <dbReference type="ARBA" id="ARBA00022475"/>
    </source>
</evidence>
<comment type="subcellular location">
    <subcellularLocation>
        <location evidence="1">Cell membrane</location>
        <topology evidence="1">Peripheral membrane protein</topology>
    </subcellularLocation>
</comment>
<keyword evidence="2" id="KW-0813">Transport</keyword>
<dbReference type="InterPro" id="IPR003439">
    <property type="entry name" value="ABC_transporter-like_ATP-bd"/>
</dbReference>
<keyword evidence="9" id="KW-0472">Membrane</keyword>
<keyword evidence="7" id="KW-0408">Iron</keyword>
<keyword evidence="3" id="KW-1003">Cell membrane</keyword>
<dbReference type="CDD" id="cd03214">
    <property type="entry name" value="ABC_Iron-Siderophores_B12_Hemin"/>
    <property type="match status" value="1"/>
</dbReference>
<evidence type="ECO:0000256" key="5">
    <source>
        <dbReference type="ARBA" id="ARBA00022741"/>
    </source>
</evidence>
<evidence type="ECO:0000256" key="9">
    <source>
        <dbReference type="ARBA" id="ARBA00023136"/>
    </source>
</evidence>
<dbReference type="KEGG" id="wne:PIG85_03010"/>
<gene>
    <name evidence="11" type="ORF">PIG85_03010</name>
</gene>
<evidence type="ECO:0000256" key="7">
    <source>
        <dbReference type="ARBA" id="ARBA00023004"/>
    </source>
</evidence>
<feature type="domain" description="ABC transporter" evidence="10">
    <location>
        <begin position="2"/>
        <end position="236"/>
    </location>
</feature>
<dbReference type="InterPro" id="IPR051535">
    <property type="entry name" value="Siderophore_ABC-ATPase"/>
</dbReference>
<accession>A0AB38XR24</accession>
<evidence type="ECO:0000313" key="12">
    <source>
        <dbReference type="Proteomes" id="UP001211044"/>
    </source>
</evidence>
<evidence type="ECO:0000313" key="11">
    <source>
        <dbReference type="EMBL" id="WCE46632.1"/>
    </source>
</evidence>
<keyword evidence="6 11" id="KW-0067">ATP-binding</keyword>
<protein>
    <submittedName>
        <fullName evidence="11">ATP-binding cassette domain-containing protein</fullName>
    </submittedName>
</protein>
<sequence length="252" mass="27434">MIEIDSLTLSYGAKPVVEDLTLTLAEGGITALIGPNGAGKSTLLAAVGRLHPIEKGTVAIDGRELGQWPTGQLAKVLAILRQENHLAVRLTVEELVMLGRHPHNGGRPRPEDHDKVAQALQTVQMTDLANRFLDELSGGQRQRSFVAMALAQETKYLLLDEPLSALDMHYSREMMRHLQRVCKARDLAVVVVIHDINTAATYADQMVALKEGKVCAQGTPTQVMTASTLEDIYDVQVEVTTMSGRPVAMPIP</sequence>
<dbReference type="GO" id="GO:0005524">
    <property type="term" value="F:ATP binding"/>
    <property type="evidence" value="ECO:0007669"/>
    <property type="project" value="UniProtKB-KW"/>
</dbReference>
<dbReference type="GO" id="GO:0005886">
    <property type="term" value="C:plasma membrane"/>
    <property type="evidence" value="ECO:0007669"/>
    <property type="project" value="UniProtKB-SubCell"/>
</dbReference>
<dbReference type="SMART" id="SM00382">
    <property type="entry name" value="AAA"/>
    <property type="match status" value="1"/>
</dbReference>
<dbReference type="Gene3D" id="3.40.50.300">
    <property type="entry name" value="P-loop containing nucleotide triphosphate hydrolases"/>
    <property type="match status" value="1"/>
</dbReference>
<dbReference type="FunFam" id="3.40.50.300:FF:000134">
    <property type="entry name" value="Iron-enterobactin ABC transporter ATP-binding protein"/>
    <property type="match status" value="1"/>
</dbReference>
<dbReference type="PROSITE" id="PS50893">
    <property type="entry name" value="ABC_TRANSPORTER_2"/>
    <property type="match status" value="1"/>
</dbReference>
<evidence type="ECO:0000256" key="4">
    <source>
        <dbReference type="ARBA" id="ARBA00022496"/>
    </source>
</evidence>
<evidence type="ECO:0000256" key="1">
    <source>
        <dbReference type="ARBA" id="ARBA00004202"/>
    </source>
</evidence>
<dbReference type="GO" id="GO:0016887">
    <property type="term" value="F:ATP hydrolysis activity"/>
    <property type="evidence" value="ECO:0007669"/>
    <property type="project" value="InterPro"/>
</dbReference>
<dbReference type="SUPFAM" id="SSF52540">
    <property type="entry name" value="P-loop containing nucleoside triphosphate hydrolases"/>
    <property type="match status" value="1"/>
</dbReference>
<dbReference type="PANTHER" id="PTHR42771">
    <property type="entry name" value="IRON(3+)-HYDROXAMATE IMPORT ATP-BINDING PROTEIN FHUC"/>
    <property type="match status" value="1"/>
</dbReference>
<reference evidence="11" key="1">
    <citation type="submission" date="2023-01" db="EMBL/GenBank/DDBJ databases">
        <title>Comparative Genomic Analysis of the Clinically-Derived Winkia Strain NY0527 Provides Evidence into the Taxonomic Reassignment of Winkia neuii and Characterizes Their Virulence Traits.</title>
        <authorList>
            <person name="Cai X."/>
            <person name="Peng Y."/>
            <person name="Li M."/>
            <person name="Qiu Y."/>
            <person name="Wang Y."/>
            <person name="Xu L."/>
            <person name="Hou Q."/>
        </authorList>
    </citation>
    <scope>NUCLEOTIDE SEQUENCE</scope>
    <source>
        <strain evidence="11">NY0527</strain>
    </source>
</reference>